<evidence type="ECO:0000256" key="1">
    <source>
        <dbReference type="ARBA" id="ARBA00023284"/>
    </source>
</evidence>
<dbReference type="CDD" id="cd02966">
    <property type="entry name" value="TlpA_like_family"/>
    <property type="match status" value="1"/>
</dbReference>
<evidence type="ECO:0000313" key="5">
    <source>
        <dbReference type="Proteomes" id="UP001501175"/>
    </source>
</evidence>
<comment type="caution">
    <text evidence="4">The sequence shown here is derived from an EMBL/GenBank/DDBJ whole genome shotgun (WGS) entry which is preliminary data.</text>
</comment>
<reference evidence="5" key="1">
    <citation type="journal article" date="2019" name="Int. J. Syst. Evol. Microbiol.">
        <title>The Global Catalogue of Microorganisms (GCM) 10K type strain sequencing project: providing services to taxonomists for standard genome sequencing and annotation.</title>
        <authorList>
            <consortium name="The Broad Institute Genomics Platform"/>
            <consortium name="The Broad Institute Genome Sequencing Center for Infectious Disease"/>
            <person name="Wu L."/>
            <person name="Ma J."/>
        </authorList>
    </citation>
    <scope>NUCLEOTIDE SEQUENCE [LARGE SCALE GENOMIC DNA]</scope>
    <source>
        <strain evidence="5">JCM 17927</strain>
    </source>
</reference>
<dbReference type="PROSITE" id="PS00194">
    <property type="entry name" value="THIOREDOXIN_1"/>
    <property type="match status" value="1"/>
</dbReference>
<dbReference type="PROSITE" id="PS51352">
    <property type="entry name" value="THIOREDOXIN_2"/>
    <property type="match status" value="1"/>
</dbReference>
<accession>A0ABP8MT91</accession>
<dbReference type="InterPro" id="IPR036249">
    <property type="entry name" value="Thioredoxin-like_sf"/>
</dbReference>
<keyword evidence="1" id="KW-0676">Redox-active center</keyword>
<protein>
    <submittedName>
        <fullName evidence="4">TlpA disulfide reductase family protein</fullName>
    </submittedName>
</protein>
<dbReference type="PANTHER" id="PTHR42852">
    <property type="entry name" value="THIOL:DISULFIDE INTERCHANGE PROTEIN DSBE"/>
    <property type="match status" value="1"/>
</dbReference>
<gene>
    <name evidence="4" type="ORF">GCM10023189_21040</name>
</gene>
<proteinExistence type="predicted"/>
<dbReference type="InterPro" id="IPR017937">
    <property type="entry name" value="Thioredoxin_CS"/>
</dbReference>
<evidence type="ECO:0000256" key="2">
    <source>
        <dbReference type="SAM" id="SignalP"/>
    </source>
</evidence>
<dbReference type="Proteomes" id="UP001501175">
    <property type="component" value="Unassembled WGS sequence"/>
</dbReference>
<feature type="chain" id="PRO_5046848140" evidence="2">
    <location>
        <begin position="24"/>
        <end position="164"/>
    </location>
</feature>
<feature type="signal peptide" evidence="2">
    <location>
        <begin position="1"/>
        <end position="23"/>
    </location>
</feature>
<dbReference type="RefSeq" id="WP_345243253.1">
    <property type="nucleotide sequence ID" value="NZ_BAABHD010000024.1"/>
</dbReference>
<dbReference type="Gene3D" id="3.40.30.10">
    <property type="entry name" value="Glutaredoxin"/>
    <property type="match status" value="1"/>
</dbReference>
<name>A0ABP8MT91_9BACT</name>
<organism evidence="4 5">
    <name type="scientific">Nibrella saemangeumensis</name>
    <dbReference type="NCBI Taxonomy" id="1084526"/>
    <lineage>
        <taxon>Bacteria</taxon>
        <taxon>Pseudomonadati</taxon>
        <taxon>Bacteroidota</taxon>
        <taxon>Cytophagia</taxon>
        <taxon>Cytophagales</taxon>
        <taxon>Spirosomataceae</taxon>
        <taxon>Nibrella</taxon>
    </lineage>
</organism>
<dbReference type="InterPro" id="IPR000866">
    <property type="entry name" value="AhpC/TSA"/>
</dbReference>
<keyword evidence="2" id="KW-0732">Signal</keyword>
<dbReference type="Pfam" id="PF00578">
    <property type="entry name" value="AhpC-TSA"/>
    <property type="match status" value="1"/>
</dbReference>
<dbReference type="InterPro" id="IPR050553">
    <property type="entry name" value="Thioredoxin_ResA/DsbE_sf"/>
</dbReference>
<dbReference type="InterPro" id="IPR013766">
    <property type="entry name" value="Thioredoxin_domain"/>
</dbReference>
<evidence type="ECO:0000313" key="4">
    <source>
        <dbReference type="EMBL" id="GAA4454490.1"/>
    </source>
</evidence>
<keyword evidence="5" id="KW-1185">Reference proteome</keyword>
<dbReference type="EMBL" id="BAABHD010000024">
    <property type="protein sequence ID" value="GAA4454490.1"/>
    <property type="molecule type" value="Genomic_DNA"/>
</dbReference>
<dbReference type="PANTHER" id="PTHR42852:SF13">
    <property type="entry name" value="PROTEIN DIPZ"/>
    <property type="match status" value="1"/>
</dbReference>
<sequence length="164" mass="18722">MRFKTVFQSLLLVSLAGALPVQAQSVPVISFEQLSRQINRSNDTLYVVNFWATWCGPCVQELPQFETLHKTYATKPVRVLLVSMDNKATLTSKVVPFVRARKLQTPVVLLNEPDLNTWVDRLVPEWSGALPMTLVLNRKRKVRRFIGKALKDGELQSIINQYKL</sequence>
<evidence type="ECO:0000259" key="3">
    <source>
        <dbReference type="PROSITE" id="PS51352"/>
    </source>
</evidence>
<feature type="domain" description="Thioredoxin" evidence="3">
    <location>
        <begin position="1"/>
        <end position="164"/>
    </location>
</feature>
<dbReference type="SUPFAM" id="SSF52833">
    <property type="entry name" value="Thioredoxin-like"/>
    <property type="match status" value="1"/>
</dbReference>